<evidence type="ECO:0000313" key="8">
    <source>
        <dbReference type="EMBL" id="AJA52078.1"/>
    </source>
</evidence>
<dbReference type="Pfam" id="PF00358">
    <property type="entry name" value="PTS_EIIA_1"/>
    <property type="match status" value="1"/>
</dbReference>
<dbReference type="EMBL" id="CP009268">
    <property type="protein sequence ID" value="AJA52078.1"/>
    <property type="molecule type" value="Genomic_DNA"/>
</dbReference>
<keyword evidence="11" id="KW-1185">Reference proteome</keyword>
<gene>
    <name evidence="8" type="primary">crr2</name>
    <name evidence="8" type="ORF">CLPA_c20200</name>
    <name evidence="9" type="ORF">CP6013_01159</name>
</gene>
<evidence type="ECO:0000256" key="2">
    <source>
        <dbReference type="ARBA" id="ARBA00022448"/>
    </source>
</evidence>
<dbReference type="eggNOG" id="COG2190">
    <property type="taxonomic scope" value="Bacteria"/>
</dbReference>
<evidence type="ECO:0000259" key="7">
    <source>
        <dbReference type="PROSITE" id="PS51093"/>
    </source>
</evidence>
<keyword evidence="5" id="KW-0598">Phosphotransferase system</keyword>
<keyword evidence="6" id="KW-0418">Kinase</keyword>
<organism evidence="8 11">
    <name type="scientific">Clostridium pasteurianum DSM 525 = ATCC 6013</name>
    <dbReference type="NCBI Taxonomy" id="1262449"/>
    <lineage>
        <taxon>Bacteria</taxon>
        <taxon>Bacillati</taxon>
        <taxon>Bacillota</taxon>
        <taxon>Clostridia</taxon>
        <taxon>Eubacteriales</taxon>
        <taxon>Clostridiaceae</taxon>
        <taxon>Clostridium</taxon>
    </lineage>
</organism>
<dbReference type="GO" id="GO:0005737">
    <property type="term" value="C:cytoplasm"/>
    <property type="evidence" value="ECO:0007669"/>
    <property type="project" value="UniProtKB-SubCell"/>
</dbReference>
<reference evidence="9" key="2">
    <citation type="submission" date="2015-10" db="EMBL/GenBank/DDBJ databases">
        <title>Improved Draft Genome Sequence of Clostridium pasteurianum Strain ATCC 6013 (DSM 525) Using a Hybrid Next-Generation Sequencing Approach.</title>
        <authorList>
            <person name="Pyne M.E."/>
            <person name="Utturkar S.M."/>
            <person name="Brown S.D."/>
            <person name="Moo-Young M."/>
            <person name="Chung D.A."/>
            <person name="Chou P.C."/>
        </authorList>
    </citation>
    <scope>NUCLEOTIDE SEQUENCE</scope>
    <source>
        <strain evidence="9">ATCC 6013</strain>
    </source>
</reference>
<evidence type="ECO:0000256" key="4">
    <source>
        <dbReference type="ARBA" id="ARBA00022679"/>
    </source>
</evidence>
<dbReference type="Gene3D" id="2.70.70.10">
    <property type="entry name" value="Glucose Permease (Domain IIA)"/>
    <property type="match status" value="1"/>
</dbReference>
<dbReference type="KEGG" id="cpae:CPAST_c20200"/>
<dbReference type="PATRIC" id="fig|1262449.3.peg.975"/>
<evidence type="ECO:0000313" key="11">
    <source>
        <dbReference type="Proteomes" id="UP000030905"/>
    </source>
</evidence>
<dbReference type="InterPro" id="IPR011055">
    <property type="entry name" value="Dup_hybrid_motif"/>
</dbReference>
<protein>
    <submittedName>
        <fullName evidence="8">Glucose-specific phosphotransferase enzyme IIA component</fullName>
        <ecNumber evidence="8">2.7.1.-</ecNumber>
    </submittedName>
    <submittedName>
        <fullName evidence="9">PTS system, glucose subfamily, IIA subunit</fullName>
    </submittedName>
</protein>
<dbReference type="SUPFAM" id="SSF51261">
    <property type="entry name" value="Duplicated hybrid motif"/>
    <property type="match status" value="1"/>
</dbReference>
<dbReference type="GO" id="GO:0009401">
    <property type="term" value="P:phosphoenolpyruvate-dependent sugar phosphotransferase system"/>
    <property type="evidence" value="ECO:0007669"/>
    <property type="project" value="UniProtKB-KW"/>
</dbReference>
<dbReference type="PANTHER" id="PTHR45008:SF1">
    <property type="entry name" value="PTS SYSTEM GLUCOSE-SPECIFIC EIIA COMPONENT"/>
    <property type="match status" value="1"/>
</dbReference>
<evidence type="ECO:0000313" key="10">
    <source>
        <dbReference type="Proteomes" id="UP000028042"/>
    </source>
</evidence>
<evidence type="ECO:0000256" key="5">
    <source>
        <dbReference type="ARBA" id="ARBA00022683"/>
    </source>
</evidence>
<dbReference type="NCBIfam" id="TIGR00830">
    <property type="entry name" value="PTBA"/>
    <property type="match status" value="1"/>
</dbReference>
<dbReference type="KEGG" id="cpat:CLPA_c20200"/>
<evidence type="ECO:0000256" key="3">
    <source>
        <dbReference type="ARBA" id="ARBA00022597"/>
    </source>
</evidence>
<evidence type="ECO:0000256" key="6">
    <source>
        <dbReference type="ARBA" id="ARBA00022777"/>
    </source>
</evidence>
<keyword evidence="3" id="KW-0762">Sugar transport</keyword>
<sequence length="152" mass="16706">MSKIIKLLLPIDGQVAPLSEVNDYLFNKKVMGEGAAIKPTGNYVYAPIDGEIASIYDSKHALIIKSTDGLQILIHIGLDTSKLEGRGFGTYVKIGDKVKAGEKILFFDREYIEARSSTETPVLITNVDLIDKIDINYNIKNAGSEFAEVTLK</sequence>
<dbReference type="RefSeq" id="WP_003442293.1">
    <property type="nucleotide sequence ID" value="NZ_ANZB01000002.1"/>
</dbReference>
<evidence type="ECO:0000256" key="1">
    <source>
        <dbReference type="ARBA" id="ARBA00004496"/>
    </source>
</evidence>
<keyword evidence="4 8" id="KW-0808">Transferase</keyword>
<dbReference type="PANTHER" id="PTHR45008">
    <property type="entry name" value="PTS SYSTEM GLUCOSE-SPECIFIC EIIA COMPONENT"/>
    <property type="match status" value="1"/>
</dbReference>
<dbReference type="EMBL" id="JPGY02000001">
    <property type="protein sequence ID" value="KRU11912.1"/>
    <property type="molecule type" value="Genomic_DNA"/>
</dbReference>
<dbReference type="FunFam" id="2.70.70.10:FF:000001">
    <property type="entry name" value="PTS system glucose-specific IIA component"/>
    <property type="match status" value="1"/>
</dbReference>
<name>A0A0H3J9Y6_CLOPA</name>
<reference evidence="8 11" key="1">
    <citation type="journal article" date="2015" name="Genome Announc.">
        <title>Complete Genome Sequence of the Nitrogen-Fixing and Solvent-Producing Clostridium pasteurianum DSM 525.</title>
        <authorList>
            <person name="Poehlein A."/>
            <person name="Grosse-Honebrink A."/>
            <person name="Zhang Y."/>
            <person name="Minton N.P."/>
            <person name="Daniel R."/>
        </authorList>
    </citation>
    <scope>NUCLEOTIDE SEQUENCE [LARGE SCALE GENOMIC DNA]</scope>
    <source>
        <strain evidence="8">DSM 525</strain>
        <strain evidence="11">DSM 525 / ATCC 6013</strain>
    </source>
</reference>
<dbReference type="InterPro" id="IPR050890">
    <property type="entry name" value="PTS_EIIA_component"/>
</dbReference>
<feature type="domain" description="PTS EIIA type-1" evidence="7">
    <location>
        <begin position="23"/>
        <end position="126"/>
    </location>
</feature>
<evidence type="ECO:0000313" key="9">
    <source>
        <dbReference type="EMBL" id="KRU11912.1"/>
    </source>
</evidence>
<accession>A0A0H3J9Y6</accession>
<proteinExistence type="predicted"/>
<comment type="subcellular location">
    <subcellularLocation>
        <location evidence="1">Cytoplasm</location>
    </subcellularLocation>
</comment>
<dbReference type="PROSITE" id="PS51093">
    <property type="entry name" value="PTS_EIIA_TYPE_1"/>
    <property type="match status" value="1"/>
</dbReference>
<dbReference type="InterPro" id="IPR001127">
    <property type="entry name" value="PTS_EIIA_1_perm"/>
</dbReference>
<dbReference type="Proteomes" id="UP000030905">
    <property type="component" value="Chromosome"/>
</dbReference>
<dbReference type="GeneID" id="93074171"/>
<dbReference type="EC" id="2.7.1.-" evidence="8"/>
<dbReference type="AlphaFoldDB" id="A0A0H3J9Y6"/>
<keyword evidence="2" id="KW-0813">Transport</keyword>
<dbReference type="GO" id="GO:0016301">
    <property type="term" value="F:kinase activity"/>
    <property type="evidence" value="ECO:0007669"/>
    <property type="project" value="UniProtKB-KW"/>
</dbReference>
<reference evidence="9 10" key="3">
    <citation type="journal article" name="Genome Announc.">
        <title>Improved Draft Genome Sequence of Clostridium pasteurianum Strain ATCC 6013 (DSM 525) Using a Hybrid Next-Generation Sequencing Approach.</title>
        <authorList>
            <person name="Pyne M.E."/>
            <person name="Utturkar S."/>
            <person name="Brown S.D."/>
            <person name="Moo-Young M."/>
            <person name="Chung D.A."/>
            <person name="Chou C.P."/>
        </authorList>
    </citation>
    <scope>NUCLEOTIDE SEQUENCE [LARGE SCALE GENOMIC DNA]</scope>
    <source>
        <strain evidence="9 10">ATCC 6013</strain>
    </source>
</reference>
<dbReference type="Proteomes" id="UP000028042">
    <property type="component" value="Unassembled WGS sequence"/>
</dbReference>